<keyword evidence="2" id="KW-1185">Reference proteome</keyword>
<name>A0A397VKZ0_9GLOM</name>
<gene>
    <name evidence="1" type="ORF">C2G38_2291762</name>
</gene>
<proteinExistence type="predicted"/>
<reference evidence="1 2" key="1">
    <citation type="submission" date="2018-06" db="EMBL/GenBank/DDBJ databases">
        <title>Comparative genomics reveals the genomic features of Rhizophagus irregularis, R. cerebriforme, R. diaphanum and Gigaspora rosea, and their symbiotic lifestyle signature.</title>
        <authorList>
            <person name="Morin E."/>
            <person name="San Clemente H."/>
            <person name="Chen E.C.H."/>
            <person name="De La Providencia I."/>
            <person name="Hainaut M."/>
            <person name="Kuo A."/>
            <person name="Kohler A."/>
            <person name="Murat C."/>
            <person name="Tang N."/>
            <person name="Roy S."/>
            <person name="Loubradou J."/>
            <person name="Henrissat B."/>
            <person name="Grigoriev I.V."/>
            <person name="Corradi N."/>
            <person name="Roux C."/>
            <person name="Martin F.M."/>
        </authorList>
    </citation>
    <scope>NUCLEOTIDE SEQUENCE [LARGE SCALE GENOMIC DNA]</scope>
    <source>
        <strain evidence="1 2">DAOM 194757</strain>
    </source>
</reference>
<organism evidence="1 2">
    <name type="scientific">Gigaspora rosea</name>
    <dbReference type="NCBI Taxonomy" id="44941"/>
    <lineage>
        <taxon>Eukaryota</taxon>
        <taxon>Fungi</taxon>
        <taxon>Fungi incertae sedis</taxon>
        <taxon>Mucoromycota</taxon>
        <taxon>Glomeromycotina</taxon>
        <taxon>Glomeromycetes</taxon>
        <taxon>Diversisporales</taxon>
        <taxon>Gigasporaceae</taxon>
        <taxon>Gigaspora</taxon>
    </lineage>
</organism>
<dbReference type="AlphaFoldDB" id="A0A397VKZ0"/>
<sequence>MNSKLAKFNISLIPKRWYKETIQDNDVQQELVGVITQFQHVDNSKLIINDFYVFNQLKTPHTFTTEVQQRVQKKVKYSYGFGKIKKALNMTLDLGYGDKFINMIDGFIDHKKCSIEETSKENIQVLISDSIVNKHRGRPTIKHIKVSLKSHSRANNSALSLPDPNLRMQLTEKLDNIFASRVPFKPINANMNKDF</sequence>
<comment type="caution">
    <text evidence="1">The sequence shown here is derived from an EMBL/GenBank/DDBJ whole genome shotgun (WGS) entry which is preliminary data.</text>
</comment>
<accession>A0A397VKZ0</accession>
<dbReference type="OrthoDB" id="2410288at2759"/>
<evidence type="ECO:0000313" key="2">
    <source>
        <dbReference type="Proteomes" id="UP000266673"/>
    </source>
</evidence>
<evidence type="ECO:0000313" key="1">
    <source>
        <dbReference type="EMBL" id="RIB23175.1"/>
    </source>
</evidence>
<dbReference type="EMBL" id="QKWP01000274">
    <property type="protein sequence ID" value="RIB23175.1"/>
    <property type="molecule type" value="Genomic_DNA"/>
</dbReference>
<protein>
    <submittedName>
        <fullName evidence="1">Uncharacterized protein</fullName>
    </submittedName>
</protein>
<dbReference type="Proteomes" id="UP000266673">
    <property type="component" value="Unassembled WGS sequence"/>
</dbReference>